<comment type="caution">
    <text evidence="2">The sequence shown here is derived from an EMBL/GenBank/DDBJ whole genome shotgun (WGS) entry which is preliminary data.</text>
</comment>
<feature type="transmembrane region" description="Helical" evidence="1">
    <location>
        <begin position="38"/>
        <end position="59"/>
    </location>
</feature>
<feature type="transmembrane region" description="Helical" evidence="1">
    <location>
        <begin position="14"/>
        <end position="32"/>
    </location>
</feature>
<accession>A0A9W6DFG4</accession>
<dbReference type="EMBL" id="BRLB01000004">
    <property type="protein sequence ID" value="GKX29418.1"/>
    <property type="molecule type" value="Genomic_DNA"/>
</dbReference>
<dbReference type="AlphaFoldDB" id="A0A9W6DFG4"/>
<organism evidence="2 3">
    <name type="scientific">Vallitalea longa</name>
    <dbReference type="NCBI Taxonomy" id="2936439"/>
    <lineage>
        <taxon>Bacteria</taxon>
        <taxon>Bacillati</taxon>
        <taxon>Bacillota</taxon>
        <taxon>Clostridia</taxon>
        <taxon>Lachnospirales</taxon>
        <taxon>Vallitaleaceae</taxon>
        <taxon>Vallitalea</taxon>
    </lineage>
</organism>
<protein>
    <submittedName>
        <fullName evidence="2">Uncharacterized protein</fullName>
    </submittedName>
</protein>
<keyword evidence="1" id="KW-0472">Membrane</keyword>
<evidence type="ECO:0000313" key="3">
    <source>
        <dbReference type="Proteomes" id="UP001144256"/>
    </source>
</evidence>
<evidence type="ECO:0000313" key="2">
    <source>
        <dbReference type="EMBL" id="GKX29418.1"/>
    </source>
</evidence>
<feature type="transmembrane region" description="Helical" evidence="1">
    <location>
        <begin position="100"/>
        <end position="121"/>
    </location>
</feature>
<name>A0A9W6DFG4_9FIRM</name>
<proteinExistence type="predicted"/>
<gene>
    <name evidence="2" type="ORF">SH1V18_18980</name>
</gene>
<evidence type="ECO:0000256" key="1">
    <source>
        <dbReference type="SAM" id="Phobius"/>
    </source>
</evidence>
<dbReference type="RefSeq" id="WP_281814897.1">
    <property type="nucleotide sequence ID" value="NZ_BRLB01000004.1"/>
</dbReference>
<keyword evidence="1" id="KW-1133">Transmembrane helix</keyword>
<dbReference type="Proteomes" id="UP001144256">
    <property type="component" value="Unassembled WGS sequence"/>
</dbReference>
<keyword evidence="3" id="KW-1185">Reference proteome</keyword>
<sequence>MKLDEKKLYQKNKIGYNLVLIFVILDTIYTIFTLKNMAIDYSIGIFIITNILLLMVGFLAAVKLRVYSLKWSYLSILMGVVQGIRFFFIPHELCGQVKMYLSLVLLASAVVVFIAGIVSTIKSNNRIHYINENNISEEVLS</sequence>
<reference evidence="2" key="1">
    <citation type="submission" date="2022-06" db="EMBL/GenBank/DDBJ databases">
        <title>Vallitalea longa sp. nov., an anaerobic bacterium isolated from marine sediment.</title>
        <authorList>
            <person name="Hirano S."/>
            <person name="Terahara T."/>
            <person name="Mori K."/>
            <person name="Hamada M."/>
            <person name="Matsumoto R."/>
            <person name="Kobayashi T."/>
        </authorList>
    </citation>
    <scope>NUCLEOTIDE SEQUENCE</scope>
    <source>
        <strain evidence="2">SH18-1</strain>
    </source>
</reference>
<keyword evidence="1" id="KW-0812">Transmembrane</keyword>
<feature type="transmembrane region" description="Helical" evidence="1">
    <location>
        <begin position="71"/>
        <end position="88"/>
    </location>
</feature>